<dbReference type="EMBL" id="JANPWB010000008">
    <property type="protein sequence ID" value="KAJ1165308.1"/>
    <property type="molecule type" value="Genomic_DNA"/>
</dbReference>
<reference evidence="2" key="1">
    <citation type="journal article" date="2022" name="bioRxiv">
        <title>Sequencing and chromosome-scale assembly of the giantPleurodeles waltlgenome.</title>
        <authorList>
            <person name="Brown T."/>
            <person name="Elewa A."/>
            <person name="Iarovenko S."/>
            <person name="Subramanian E."/>
            <person name="Araus A.J."/>
            <person name="Petzold A."/>
            <person name="Susuki M."/>
            <person name="Suzuki K.-i.T."/>
            <person name="Hayashi T."/>
            <person name="Toyoda A."/>
            <person name="Oliveira C."/>
            <person name="Osipova E."/>
            <person name="Leigh N.D."/>
            <person name="Simon A."/>
            <person name="Yun M.H."/>
        </authorList>
    </citation>
    <scope>NUCLEOTIDE SEQUENCE</scope>
    <source>
        <strain evidence="2">20211129_DDA</strain>
        <tissue evidence="2">Liver</tissue>
    </source>
</reference>
<protein>
    <submittedName>
        <fullName evidence="2">Uncharacterized protein</fullName>
    </submittedName>
</protein>
<comment type="caution">
    <text evidence="2">The sequence shown here is derived from an EMBL/GenBank/DDBJ whole genome shotgun (WGS) entry which is preliminary data.</text>
</comment>
<evidence type="ECO:0000313" key="3">
    <source>
        <dbReference type="Proteomes" id="UP001066276"/>
    </source>
</evidence>
<keyword evidence="3" id="KW-1185">Reference proteome</keyword>
<evidence type="ECO:0000313" key="2">
    <source>
        <dbReference type="EMBL" id="KAJ1165308.1"/>
    </source>
</evidence>
<feature type="region of interest" description="Disordered" evidence="1">
    <location>
        <begin position="58"/>
        <end position="77"/>
    </location>
</feature>
<proteinExistence type="predicted"/>
<dbReference type="Proteomes" id="UP001066276">
    <property type="component" value="Chromosome 4_2"/>
</dbReference>
<dbReference type="AlphaFoldDB" id="A0AAV7SMJ8"/>
<sequence length="77" mass="8377">MHRIVTDVGLTKLRCQRSRVGSAAAATQGLQGLRTSTRSTASGQAASWFWGSGISSQGHRICRTQRGPRPWGTRRPL</sequence>
<name>A0AAV7SMJ8_PLEWA</name>
<accession>A0AAV7SMJ8</accession>
<organism evidence="2 3">
    <name type="scientific">Pleurodeles waltl</name>
    <name type="common">Iberian ribbed newt</name>
    <dbReference type="NCBI Taxonomy" id="8319"/>
    <lineage>
        <taxon>Eukaryota</taxon>
        <taxon>Metazoa</taxon>
        <taxon>Chordata</taxon>
        <taxon>Craniata</taxon>
        <taxon>Vertebrata</taxon>
        <taxon>Euteleostomi</taxon>
        <taxon>Amphibia</taxon>
        <taxon>Batrachia</taxon>
        <taxon>Caudata</taxon>
        <taxon>Salamandroidea</taxon>
        <taxon>Salamandridae</taxon>
        <taxon>Pleurodelinae</taxon>
        <taxon>Pleurodeles</taxon>
    </lineage>
</organism>
<evidence type="ECO:0000256" key="1">
    <source>
        <dbReference type="SAM" id="MobiDB-lite"/>
    </source>
</evidence>
<gene>
    <name evidence="2" type="ORF">NDU88_005736</name>
</gene>